<protein>
    <submittedName>
        <fullName evidence="2">Uncharacterized protein (TIGR02285 family)</fullName>
    </submittedName>
</protein>
<dbReference type="RefSeq" id="WP_310264588.1">
    <property type="nucleotide sequence ID" value="NZ_JAVDXU010000001.1"/>
</dbReference>
<name>A0ABU1YN31_ROSSA</name>
<keyword evidence="1" id="KW-0732">Signal</keyword>
<accession>A0ABU1YN31</accession>
<evidence type="ECO:0000313" key="2">
    <source>
        <dbReference type="EMBL" id="MDR7269645.1"/>
    </source>
</evidence>
<dbReference type="SUPFAM" id="SSF53850">
    <property type="entry name" value="Periplasmic binding protein-like II"/>
    <property type="match status" value="1"/>
</dbReference>
<dbReference type="InterPro" id="IPR011972">
    <property type="entry name" value="CHP02285"/>
</dbReference>
<evidence type="ECO:0000256" key="1">
    <source>
        <dbReference type="SAM" id="SignalP"/>
    </source>
</evidence>
<dbReference type="NCBIfam" id="TIGR02285">
    <property type="entry name" value="TIGR02285 family protein"/>
    <property type="match status" value="1"/>
</dbReference>
<gene>
    <name evidence="2" type="ORF">J2X20_002274</name>
</gene>
<dbReference type="EMBL" id="JAVDXU010000001">
    <property type="protein sequence ID" value="MDR7269645.1"/>
    <property type="molecule type" value="Genomic_DNA"/>
</dbReference>
<comment type="caution">
    <text evidence="2">The sequence shown here is derived from an EMBL/GenBank/DDBJ whole genome shotgun (WGS) entry which is preliminary data.</text>
</comment>
<organism evidence="2 3">
    <name type="scientific">Roseateles saccharophilus</name>
    <name type="common">Pseudomonas saccharophila</name>
    <dbReference type="NCBI Taxonomy" id="304"/>
    <lineage>
        <taxon>Bacteria</taxon>
        <taxon>Pseudomonadati</taxon>
        <taxon>Pseudomonadota</taxon>
        <taxon>Betaproteobacteria</taxon>
        <taxon>Burkholderiales</taxon>
        <taxon>Sphaerotilaceae</taxon>
        <taxon>Roseateles</taxon>
    </lineage>
</organism>
<dbReference type="Proteomes" id="UP001180453">
    <property type="component" value="Unassembled WGS sequence"/>
</dbReference>
<evidence type="ECO:0000313" key="3">
    <source>
        <dbReference type="Proteomes" id="UP001180453"/>
    </source>
</evidence>
<proteinExistence type="predicted"/>
<feature type="chain" id="PRO_5045960605" evidence="1">
    <location>
        <begin position="19"/>
        <end position="284"/>
    </location>
</feature>
<sequence length="284" mass="30988">MTRAPLLALLLAVAPVQADEGVIEWQLYNQPPLSMLDGPNRGQGVLNLGLNKLLLPRLTHYGHQMAEVPIKRLVLALKTQPNACAFGLLKNAEREAFMLFSSPILPQLPPGVVVRRAEYEALHPFLNRDGALQLKAWLANGSGRLGVTDGRSYGAAVDELLTPLRGSARVPVVAADAPVRNLLQMVVLGRLEMAVALPYEARYLQEAEGMDTRSLRFVPLAEQPRQLVGYAACAKGPFGAGVIRRINEVLAQSEVQATLIGYYERWLDEDSRQLARAARAASSP</sequence>
<reference evidence="2 3" key="1">
    <citation type="submission" date="2023-07" db="EMBL/GenBank/DDBJ databases">
        <title>Sorghum-associated microbial communities from plants grown in Nebraska, USA.</title>
        <authorList>
            <person name="Schachtman D."/>
        </authorList>
    </citation>
    <scope>NUCLEOTIDE SEQUENCE [LARGE SCALE GENOMIC DNA]</scope>
    <source>
        <strain evidence="2 3">BE314</strain>
    </source>
</reference>
<keyword evidence="3" id="KW-1185">Reference proteome</keyword>
<feature type="signal peptide" evidence="1">
    <location>
        <begin position="1"/>
        <end position="18"/>
    </location>
</feature>